<keyword evidence="3" id="KW-1185">Reference proteome</keyword>
<gene>
    <name evidence="2" type="ORF">UREG_00368</name>
</gene>
<name>C4JDQ0_UNCRE</name>
<proteinExistence type="predicted"/>
<dbReference type="Proteomes" id="UP000002058">
    <property type="component" value="Unassembled WGS sequence"/>
</dbReference>
<protein>
    <submittedName>
        <fullName evidence="2">Uncharacterized protein</fullName>
    </submittedName>
</protein>
<dbReference type="OrthoDB" id="10266018at2759"/>
<dbReference type="HOGENOM" id="CLU_1442079_0_0_1"/>
<accession>C4JDQ0</accession>
<dbReference type="RefSeq" id="XP_002540855.1">
    <property type="nucleotide sequence ID" value="XM_002540809.1"/>
</dbReference>
<organism evidence="2 3">
    <name type="scientific">Uncinocarpus reesii (strain UAMH 1704)</name>
    <dbReference type="NCBI Taxonomy" id="336963"/>
    <lineage>
        <taxon>Eukaryota</taxon>
        <taxon>Fungi</taxon>
        <taxon>Dikarya</taxon>
        <taxon>Ascomycota</taxon>
        <taxon>Pezizomycotina</taxon>
        <taxon>Eurotiomycetes</taxon>
        <taxon>Eurotiomycetidae</taxon>
        <taxon>Onygenales</taxon>
        <taxon>Onygenaceae</taxon>
        <taxon>Uncinocarpus</taxon>
    </lineage>
</organism>
<dbReference type="KEGG" id="ure:UREG_00368"/>
<evidence type="ECO:0000313" key="2">
    <source>
        <dbReference type="EMBL" id="EEP75522.1"/>
    </source>
</evidence>
<dbReference type="GeneID" id="8444451"/>
<dbReference type="VEuPathDB" id="FungiDB:UREG_00368"/>
<reference evidence="3" key="1">
    <citation type="journal article" date="2009" name="Genome Res.">
        <title>Comparative genomic analyses of the human fungal pathogens Coccidioides and their relatives.</title>
        <authorList>
            <person name="Sharpton T.J."/>
            <person name="Stajich J.E."/>
            <person name="Rounsley S.D."/>
            <person name="Gardner M.J."/>
            <person name="Wortman J.R."/>
            <person name="Jordar V.S."/>
            <person name="Maiti R."/>
            <person name="Kodira C.D."/>
            <person name="Neafsey D.E."/>
            <person name="Zeng Q."/>
            <person name="Hung C.-Y."/>
            <person name="McMahan C."/>
            <person name="Muszewska A."/>
            <person name="Grynberg M."/>
            <person name="Mandel M.A."/>
            <person name="Kellner E.M."/>
            <person name="Barker B.M."/>
            <person name="Galgiani J.N."/>
            <person name="Orbach M.J."/>
            <person name="Kirkland T.N."/>
            <person name="Cole G.T."/>
            <person name="Henn M.R."/>
            <person name="Birren B.W."/>
            <person name="Taylor J.W."/>
        </authorList>
    </citation>
    <scope>NUCLEOTIDE SEQUENCE [LARGE SCALE GENOMIC DNA]</scope>
    <source>
        <strain evidence="3">UAMH 1704</strain>
    </source>
</reference>
<feature type="region of interest" description="Disordered" evidence="1">
    <location>
        <begin position="142"/>
        <end position="188"/>
    </location>
</feature>
<dbReference type="AlphaFoldDB" id="C4JDQ0"/>
<feature type="compositionally biased region" description="Basic and acidic residues" evidence="1">
    <location>
        <begin position="145"/>
        <end position="165"/>
    </location>
</feature>
<evidence type="ECO:0000256" key="1">
    <source>
        <dbReference type="SAM" id="MobiDB-lite"/>
    </source>
</evidence>
<evidence type="ECO:0000313" key="3">
    <source>
        <dbReference type="Proteomes" id="UP000002058"/>
    </source>
</evidence>
<sequence>MAADYWASTQHASWLFDREELADARKALGDAERPFIQQYPLPDQRHFNIFVNLPTGRHGSGLREAVLYQGRNPPDESISAAYDGILPRVRNDLGLVGHQRPLSNGSSTPACSARHRSDGGFHCSGLQAKPTPSYGSFRRIFGNRGPERRQFKHPFGPERDQDRCWDAGTGPEDCGLASQQRSGYRGSY</sequence>
<dbReference type="STRING" id="336963.C4JDQ0"/>
<dbReference type="InParanoid" id="C4JDQ0"/>
<dbReference type="eggNOG" id="KOG0794">
    <property type="taxonomic scope" value="Eukaryota"/>
</dbReference>
<dbReference type="EMBL" id="CH476615">
    <property type="protein sequence ID" value="EEP75522.1"/>
    <property type="molecule type" value="Genomic_DNA"/>
</dbReference>